<evidence type="ECO:0008006" key="4">
    <source>
        <dbReference type="Google" id="ProtNLM"/>
    </source>
</evidence>
<dbReference type="RefSeq" id="WP_094376348.1">
    <property type="nucleotide sequence ID" value="NZ_NOKA02000105.1"/>
</dbReference>
<organism evidence="2 3">
    <name type="scientific">Lachnotalea glycerini</name>
    <dbReference type="NCBI Taxonomy" id="1763509"/>
    <lineage>
        <taxon>Bacteria</taxon>
        <taxon>Bacillati</taxon>
        <taxon>Bacillota</taxon>
        <taxon>Clostridia</taxon>
        <taxon>Lachnospirales</taxon>
        <taxon>Lachnospiraceae</taxon>
        <taxon>Lachnotalea</taxon>
    </lineage>
</organism>
<dbReference type="AlphaFoldDB" id="A0A371J498"/>
<comment type="caution">
    <text evidence="2">The sequence shown here is derived from an EMBL/GenBank/DDBJ whole genome shotgun (WGS) entry which is preliminary data.</text>
</comment>
<feature type="signal peptide" evidence="1">
    <location>
        <begin position="1"/>
        <end position="20"/>
    </location>
</feature>
<reference evidence="2 3" key="1">
    <citation type="journal article" date="2017" name="Genome Announc.">
        <title>Draft Genome Sequence of a Sporulating and Motile Strain of Lachnotalea glycerini Isolated from Water in Quebec City, Canada.</title>
        <authorList>
            <person name="Maheux A.F."/>
            <person name="Boudreau D.K."/>
            <person name="Berube E."/>
            <person name="Boissinot M."/>
            <person name="Raymond F."/>
            <person name="Brodeur S."/>
            <person name="Corbeil J."/>
            <person name="Isabel S."/>
            <person name="Omar R.F."/>
            <person name="Bergeron M.G."/>
        </authorList>
    </citation>
    <scope>NUCLEOTIDE SEQUENCE [LARGE SCALE GENOMIC DNA]</scope>
    <source>
        <strain evidence="2 3">CCRI-19302</strain>
    </source>
</reference>
<dbReference type="PROSITE" id="PS51257">
    <property type="entry name" value="PROKAR_LIPOPROTEIN"/>
    <property type="match status" value="1"/>
</dbReference>
<evidence type="ECO:0000313" key="2">
    <source>
        <dbReference type="EMBL" id="RDY27508.1"/>
    </source>
</evidence>
<proteinExistence type="predicted"/>
<protein>
    <recommendedName>
        <fullName evidence="4">Lipoprotein</fullName>
    </recommendedName>
</protein>
<sequence length="211" mass="23917">MKMKLIIIPISMTLLFTACSNSKTIEEPSPPYNASSKETVATNNDSAISCESDIDSKFNEMEQEASEISKNSNKIESGKLYEKIKSIYNDISLIEMNTVSLIININVPYDSPTTSINSLFDIINNICTNCELESKYNSLIFNLKDTNGFYSNLVFTNYTGSQNFTSTEPILFDTDEFSDYEEPLHNTYIEKYSSFDAMQTYNNNLDSIEIE</sequence>
<keyword evidence="3" id="KW-1185">Reference proteome</keyword>
<keyword evidence="1" id="KW-0732">Signal</keyword>
<feature type="chain" id="PRO_5038749842" description="Lipoprotein" evidence="1">
    <location>
        <begin position="21"/>
        <end position="211"/>
    </location>
</feature>
<dbReference type="EMBL" id="NOKA02000105">
    <property type="protein sequence ID" value="RDY27508.1"/>
    <property type="molecule type" value="Genomic_DNA"/>
</dbReference>
<dbReference type="Proteomes" id="UP000216411">
    <property type="component" value="Unassembled WGS sequence"/>
</dbReference>
<name>A0A371J498_9FIRM</name>
<accession>A0A371J498</accession>
<gene>
    <name evidence="2" type="ORF">CG710_020545</name>
</gene>
<evidence type="ECO:0000256" key="1">
    <source>
        <dbReference type="SAM" id="SignalP"/>
    </source>
</evidence>
<evidence type="ECO:0000313" key="3">
    <source>
        <dbReference type="Proteomes" id="UP000216411"/>
    </source>
</evidence>